<feature type="compositionally biased region" description="Acidic residues" evidence="1">
    <location>
        <begin position="215"/>
        <end position="228"/>
    </location>
</feature>
<dbReference type="OrthoDB" id="7474095at2759"/>
<gene>
    <name evidence="3" type="primary">LOC113492311</name>
</gene>
<name>A0A7E5VBA9_TRINI</name>
<feature type="compositionally biased region" description="Acidic residues" evidence="1">
    <location>
        <begin position="17"/>
        <end position="44"/>
    </location>
</feature>
<feature type="region of interest" description="Disordered" evidence="1">
    <location>
        <begin position="121"/>
        <end position="157"/>
    </location>
</feature>
<dbReference type="GeneID" id="113492311"/>
<dbReference type="InParanoid" id="A0A7E5VBA9"/>
<feature type="compositionally biased region" description="Basic and acidic residues" evidence="1">
    <location>
        <begin position="121"/>
        <end position="134"/>
    </location>
</feature>
<feature type="region of interest" description="Disordered" evidence="1">
    <location>
        <begin position="1"/>
        <end position="90"/>
    </location>
</feature>
<reference evidence="3" key="1">
    <citation type="submission" date="2025-08" db="UniProtKB">
        <authorList>
            <consortium name="RefSeq"/>
        </authorList>
    </citation>
    <scope>IDENTIFICATION</scope>
</reference>
<dbReference type="Proteomes" id="UP000322000">
    <property type="component" value="Chromosome 3"/>
</dbReference>
<feature type="compositionally biased region" description="Polar residues" evidence="1">
    <location>
        <begin position="47"/>
        <end position="60"/>
    </location>
</feature>
<feature type="compositionally biased region" description="Basic and acidic residues" evidence="1">
    <location>
        <begin position="355"/>
        <end position="366"/>
    </location>
</feature>
<evidence type="ECO:0000313" key="3">
    <source>
        <dbReference type="RefSeq" id="XP_026725560.1"/>
    </source>
</evidence>
<accession>A0A7E5VBA9</accession>
<dbReference type="AlphaFoldDB" id="A0A7E5VBA9"/>
<feature type="compositionally biased region" description="Polar residues" evidence="1">
    <location>
        <begin position="74"/>
        <end position="85"/>
    </location>
</feature>
<protein>
    <submittedName>
        <fullName evidence="3">Titin homolog</fullName>
    </submittedName>
</protein>
<dbReference type="KEGG" id="tnl:113492311"/>
<evidence type="ECO:0000256" key="1">
    <source>
        <dbReference type="SAM" id="MobiDB-lite"/>
    </source>
</evidence>
<organism evidence="2 3">
    <name type="scientific">Trichoplusia ni</name>
    <name type="common">Cabbage looper</name>
    <dbReference type="NCBI Taxonomy" id="7111"/>
    <lineage>
        <taxon>Eukaryota</taxon>
        <taxon>Metazoa</taxon>
        <taxon>Ecdysozoa</taxon>
        <taxon>Arthropoda</taxon>
        <taxon>Hexapoda</taxon>
        <taxon>Insecta</taxon>
        <taxon>Pterygota</taxon>
        <taxon>Neoptera</taxon>
        <taxon>Endopterygota</taxon>
        <taxon>Lepidoptera</taxon>
        <taxon>Glossata</taxon>
        <taxon>Ditrysia</taxon>
        <taxon>Noctuoidea</taxon>
        <taxon>Noctuidae</taxon>
        <taxon>Plusiinae</taxon>
        <taxon>Trichoplusia</taxon>
    </lineage>
</organism>
<proteinExistence type="predicted"/>
<keyword evidence="2" id="KW-1185">Reference proteome</keyword>
<feature type="region of interest" description="Disordered" evidence="1">
    <location>
        <begin position="346"/>
        <end position="393"/>
    </location>
</feature>
<evidence type="ECO:0000313" key="2">
    <source>
        <dbReference type="Proteomes" id="UP000322000"/>
    </source>
</evidence>
<sequence length="473" mass="53242">MSDVEEPPTKMSKYEEYLEPEVEEGMEEGQEEWLSEGVLTDDDYNPNPEQIQSEEPSVASQEDVVPETVKLESADQQSAEQTATETDVRANIEETLNSLDSTRNGDDLPDDLDAFLIRKTDNAKVNTEDKKDETAVPVKQEADDGNDTDDLLRMLGDGDQKLKKKIKLIKKLQKDDQGSSDDDDDFVYERTKVKTLKLAKNALMKRTPATKAEPEEMSDGDDETEQSSDEGATVQRMFDVAKKGGNAKETPKRIVKHVVQVNTNFTKINNDTSNLKQQKSILKPQPKQYQKQVKSVEVKTPAAFKPLEKKLEKKSDKETTSKTFEFDEIINEAEFLDEEEIDLDEEEFAEASESEVPKQRIMKPEKMDEEVPSDADSHSENGSLYDELPSSESEDMDDWFTLDIRAERAGDYLPLLGTAARSLLIAERRRVSLRVGSLRHSLAALTHSARRQADQLRAAAMALAEIDDTLRAA</sequence>
<feature type="region of interest" description="Disordered" evidence="1">
    <location>
        <begin position="203"/>
        <end position="251"/>
    </location>
</feature>
<dbReference type="RefSeq" id="XP_026725560.1">
    <property type="nucleotide sequence ID" value="XM_026869759.1"/>
</dbReference>